<dbReference type="RefSeq" id="WP_112783114.1">
    <property type="nucleotide sequence ID" value="NZ_CP030041.1"/>
</dbReference>
<reference evidence="1 2" key="1">
    <citation type="submission" date="2018-06" db="EMBL/GenBank/DDBJ databases">
        <title>Echinicola strongylocentroti sp. nov., isolated from a sea urchin Strongylocentrotus intermedius.</title>
        <authorList>
            <person name="Bae S.S."/>
        </authorList>
    </citation>
    <scope>NUCLEOTIDE SEQUENCE [LARGE SCALE GENOMIC DNA]</scope>
    <source>
        <strain evidence="1 2">MEBiC08714</strain>
    </source>
</reference>
<dbReference type="EMBL" id="CP030041">
    <property type="protein sequence ID" value="AWW29716.1"/>
    <property type="molecule type" value="Genomic_DNA"/>
</dbReference>
<dbReference type="OrthoDB" id="839616at2"/>
<protein>
    <recommendedName>
        <fullName evidence="3">Response regulatory domain-containing protein</fullName>
    </recommendedName>
</protein>
<keyword evidence="2" id="KW-1185">Reference proteome</keyword>
<proteinExistence type="predicted"/>
<accession>A0A2Z4IGK4</accession>
<name>A0A2Z4IGK4_9BACT</name>
<evidence type="ECO:0000313" key="2">
    <source>
        <dbReference type="Proteomes" id="UP000248688"/>
    </source>
</evidence>
<organism evidence="1 2">
    <name type="scientific">Echinicola strongylocentroti</name>
    <dbReference type="NCBI Taxonomy" id="1795355"/>
    <lineage>
        <taxon>Bacteria</taxon>
        <taxon>Pseudomonadati</taxon>
        <taxon>Bacteroidota</taxon>
        <taxon>Cytophagia</taxon>
        <taxon>Cytophagales</taxon>
        <taxon>Cyclobacteriaceae</taxon>
        <taxon>Echinicola</taxon>
    </lineage>
</organism>
<gene>
    <name evidence="1" type="ORF">DN752_06025</name>
</gene>
<sequence>MMTNRINKPCNYFIIENDDDTKNKIQGMLDHGSFFCLGDSDTKVRVRKKLRACSTSLDIIILGLYDETYEIAKYVIANFPKASVILIVKGGETFENEWLGMERINYIVV</sequence>
<dbReference type="KEGG" id="est:DN752_06025"/>
<evidence type="ECO:0008006" key="3">
    <source>
        <dbReference type="Google" id="ProtNLM"/>
    </source>
</evidence>
<dbReference type="Proteomes" id="UP000248688">
    <property type="component" value="Chromosome"/>
</dbReference>
<dbReference type="AlphaFoldDB" id="A0A2Z4IGK4"/>
<evidence type="ECO:0000313" key="1">
    <source>
        <dbReference type="EMBL" id="AWW29716.1"/>
    </source>
</evidence>